<evidence type="ECO:0000256" key="8">
    <source>
        <dbReference type="SAM" id="MobiDB-lite"/>
    </source>
</evidence>
<keyword evidence="3" id="KW-1003">Cell membrane</keyword>
<evidence type="ECO:0000256" key="4">
    <source>
        <dbReference type="ARBA" id="ARBA00022692"/>
    </source>
</evidence>
<reference evidence="11 12" key="1">
    <citation type="submission" date="2013-12" db="EMBL/GenBank/DDBJ databases">
        <authorList>
            <consortium name="DOE Joint Genome Institute"/>
            <person name="Smidt H."/>
            <person name="Huntemann M."/>
            <person name="Han J."/>
            <person name="Chen A."/>
            <person name="Kyrpides N."/>
            <person name="Mavromatis K."/>
            <person name="Markowitz V."/>
            <person name="Palaniappan K."/>
            <person name="Ivanova N."/>
            <person name="Schaumberg A."/>
            <person name="Pati A."/>
            <person name="Liolios K."/>
            <person name="Nordberg H.P."/>
            <person name="Cantor M.N."/>
            <person name="Hua S.X."/>
            <person name="Woyke T."/>
        </authorList>
    </citation>
    <scope>NUCLEOTIDE SEQUENCE [LARGE SCALE GENOMIC DNA]</scope>
    <source>
        <strain evidence="12">DSM 15288</strain>
    </source>
</reference>
<dbReference type="PANTHER" id="PTHR30329">
    <property type="entry name" value="STATOR ELEMENT OF FLAGELLAR MOTOR COMPLEX"/>
    <property type="match status" value="1"/>
</dbReference>
<keyword evidence="6 7" id="KW-0472">Membrane</keyword>
<comment type="subcellular location">
    <subcellularLocation>
        <location evidence="1">Cell membrane</location>
        <topology evidence="1">Single-pass membrane protein</topology>
    </subcellularLocation>
</comment>
<name>W0EAC3_9FIRM</name>
<feature type="compositionally biased region" description="Polar residues" evidence="8">
    <location>
        <begin position="68"/>
        <end position="92"/>
    </location>
</feature>
<dbReference type="RefSeq" id="WP_006715941.1">
    <property type="nucleotide sequence ID" value="NZ_CP007032.1"/>
</dbReference>
<sequence>MPRKRQEEPEKDNGERWLLTYSDLITLLMVFFVVLYSMSQIDANKFKAVAESLNAALGGGGPTAQIDVGQSPSGPSIFETGNPQSNTQNPGTNKEIDKSVNAQNAGQGTQPGQGNSDAENMTIEGIKSKLDKFAADNGIQTQLVSSVEERGLVISIQETLLFESGSADVTPRAREILDKINTVLASAPNYIKVEGHTDNLPISTTRFPSNWELSVLRATNVLHIMAAPGTISPDRLSAAGYGEFRPLTSNDTDAGRARNRRVDLVILRSKYDSTEPGSPAASSSNSAQSSTTK</sequence>
<dbReference type="GO" id="GO:0005886">
    <property type="term" value="C:plasma membrane"/>
    <property type="evidence" value="ECO:0007669"/>
    <property type="project" value="UniProtKB-SubCell"/>
</dbReference>
<dbReference type="InterPro" id="IPR050330">
    <property type="entry name" value="Bact_OuterMem_StrucFunc"/>
</dbReference>
<dbReference type="EMBL" id="CP007032">
    <property type="protein sequence ID" value="AHF07815.1"/>
    <property type="molecule type" value="Genomic_DNA"/>
</dbReference>
<feature type="transmembrane region" description="Helical" evidence="9">
    <location>
        <begin position="21"/>
        <end position="38"/>
    </location>
</feature>
<keyword evidence="12" id="KW-1185">Reference proteome</keyword>
<dbReference type="STRING" id="871968.DESME_12855"/>
<dbReference type="Pfam" id="PF13677">
    <property type="entry name" value="MotB_plug"/>
    <property type="match status" value="1"/>
</dbReference>
<feature type="domain" description="OmpA-like" evidence="10">
    <location>
        <begin position="149"/>
        <end position="270"/>
    </location>
</feature>
<organism evidence="11 12">
    <name type="scientific">Desulfitobacterium metallireducens DSM 15288</name>
    <dbReference type="NCBI Taxonomy" id="871968"/>
    <lineage>
        <taxon>Bacteria</taxon>
        <taxon>Bacillati</taxon>
        <taxon>Bacillota</taxon>
        <taxon>Clostridia</taxon>
        <taxon>Eubacteriales</taxon>
        <taxon>Desulfitobacteriaceae</taxon>
        <taxon>Desulfitobacterium</taxon>
    </lineage>
</organism>
<evidence type="ECO:0000313" key="12">
    <source>
        <dbReference type="Proteomes" id="UP000010847"/>
    </source>
</evidence>
<dbReference type="InterPro" id="IPR025713">
    <property type="entry name" value="MotB-like_N_dom"/>
</dbReference>
<gene>
    <name evidence="11" type="ORF">DESME_12855</name>
</gene>
<dbReference type="PROSITE" id="PS51123">
    <property type="entry name" value="OMPA_2"/>
    <property type="match status" value="1"/>
</dbReference>
<dbReference type="OrthoDB" id="9815217at2"/>
<keyword evidence="11" id="KW-0966">Cell projection</keyword>
<evidence type="ECO:0000313" key="11">
    <source>
        <dbReference type="EMBL" id="AHF07815.1"/>
    </source>
</evidence>
<keyword evidence="5 9" id="KW-1133">Transmembrane helix</keyword>
<accession>W0EAC3</accession>
<feature type="region of interest" description="Disordered" evidence="8">
    <location>
        <begin position="268"/>
        <end position="293"/>
    </location>
</feature>
<evidence type="ECO:0000256" key="3">
    <source>
        <dbReference type="ARBA" id="ARBA00022475"/>
    </source>
</evidence>
<evidence type="ECO:0000256" key="7">
    <source>
        <dbReference type="PROSITE-ProRule" id="PRU00473"/>
    </source>
</evidence>
<evidence type="ECO:0000256" key="9">
    <source>
        <dbReference type="SAM" id="Phobius"/>
    </source>
</evidence>
<keyword evidence="4 9" id="KW-0812">Transmembrane</keyword>
<evidence type="ECO:0000256" key="6">
    <source>
        <dbReference type="ARBA" id="ARBA00023136"/>
    </source>
</evidence>
<dbReference type="KEGG" id="dmt:DESME_12855"/>
<dbReference type="Proteomes" id="UP000010847">
    <property type="component" value="Chromosome"/>
</dbReference>
<dbReference type="InterPro" id="IPR006665">
    <property type="entry name" value="OmpA-like"/>
</dbReference>
<keyword evidence="11" id="KW-0282">Flagellum</keyword>
<dbReference type="PANTHER" id="PTHR30329:SF21">
    <property type="entry name" value="LIPOPROTEIN YIAD-RELATED"/>
    <property type="match status" value="1"/>
</dbReference>
<dbReference type="Pfam" id="PF00691">
    <property type="entry name" value="OmpA"/>
    <property type="match status" value="1"/>
</dbReference>
<evidence type="ECO:0000256" key="1">
    <source>
        <dbReference type="ARBA" id="ARBA00004162"/>
    </source>
</evidence>
<feature type="compositionally biased region" description="Low complexity" evidence="8">
    <location>
        <begin position="278"/>
        <end position="293"/>
    </location>
</feature>
<dbReference type="eggNOG" id="COG1360">
    <property type="taxonomic scope" value="Bacteria"/>
</dbReference>
<dbReference type="AlphaFoldDB" id="W0EAC3"/>
<evidence type="ECO:0000256" key="2">
    <source>
        <dbReference type="ARBA" id="ARBA00008914"/>
    </source>
</evidence>
<protein>
    <submittedName>
        <fullName evidence="11">Flagellar motor protein</fullName>
    </submittedName>
</protein>
<keyword evidence="11" id="KW-0969">Cilium</keyword>
<evidence type="ECO:0000256" key="5">
    <source>
        <dbReference type="ARBA" id="ARBA00022989"/>
    </source>
</evidence>
<dbReference type="HOGENOM" id="CLU_016890_0_0_9"/>
<feature type="region of interest" description="Disordered" evidence="8">
    <location>
        <begin position="64"/>
        <end position="96"/>
    </location>
</feature>
<dbReference type="SUPFAM" id="SSF103088">
    <property type="entry name" value="OmpA-like"/>
    <property type="match status" value="1"/>
</dbReference>
<dbReference type="CDD" id="cd07185">
    <property type="entry name" value="OmpA_C-like"/>
    <property type="match status" value="1"/>
</dbReference>
<evidence type="ECO:0000259" key="10">
    <source>
        <dbReference type="PROSITE" id="PS51123"/>
    </source>
</evidence>
<comment type="similarity">
    <text evidence="2">Belongs to the MotB family.</text>
</comment>
<proteinExistence type="inferred from homology"/>
<dbReference type="InterPro" id="IPR036737">
    <property type="entry name" value="OmpA-like_sf"/>
</dbReference>
<dbReference type="Gene3D" id="3.30.1330.60">
    <property type="entry name" value="OmpA-like domain"/>
    <property type="match status" value="1"/>
</dbReference>